<gene>
    <name evidence="4" type="ORF">TWF718_010419</name>
</gene>
<evidence type="ECO:0000256" key="2">
    <source>
        <dbReference type="ARBA" id="ARBA00040895"/>
    </source>
</evidence>
<reference evidence="4 5" key="1">
    <citation type="submission" date="2019-10" db="EMBL/GenBank/DDBJ databases">
        <authorList>
            <person name="Palmer J.M."/>
        </authorList>
    </citation>
    <scope>NUCLEOTIDE SEQUENCE [LARGE SCALE GENOMIC DNA]</scope>
    <source>
        <strain evidence="4 5">TWF718</strain>
    </source>
</reference>
<dbReference type="PANTHER" id="PTHR31902:SF7">
    <property type="entry name" value="ALTERED INHERITANCE OF MITOCHONDRIA PROTEIN 32"/>
    <property type="match status" value="1"/>
</dbReference>
<name>A0AAN8RA18_9PEZI</name>
<dbReference type="SUPFAM" id="SSF52833">
    <property type="entry name" value="Thioredoxin-like"/>
    <property type="match status" value="1"/>
</dbReference>
<comment type="similarity">
    <text evidence="1">Belongs to the AIM32 family.</text>
</comment>
<dbReference type="Pfam" id="PF06999">
    <property type="entry name" value="Suc_Fer-like"/>
    <property type="match status" value="1"/>
</dbReference>
<comment type="caution">
    <text evidence="4">The sequence shown here is derived from an EMBL/GenBank/DDBJ whole genome shotgun (WGS) entry which is preliminary data.</text>
</comment>
<evidence type="ECO:0000256" key="3">
    <source>
        <dbReference type="SAM" id="MobiDB-lite"/>
    </source>
</evidence>
<feature type="region of interest" description="Disordered" evidence="3">
    <location>
        <begin position="106"/>
        <end position="128"/>
    </location>
</feature>
<dbReference type="Proteomes" id="UP001313282">
    <property type="component" value="Unassembled WGS sequence"/>
</dbReference>
<organism evidence="4 5">
    <name type="scientific">Orbilia javanica</name>
    <dbReference type="NCBI Taxonomy" id="47235"/>
    <lineage>
        <taxon>Eukaryota</taxon>
        <taxon>Fungi</taxon>
        <taxon>Dikarya</taxon>
        <taxon>Ascomycota</taxon>
        <taxon>Pezizomycotina</taxon>
        <taxon>Orbiliomycetes</taxon>
        <taxon>Orbiliales</taxon>
        <taxon>Orbiliaceae</taxon>
        <taxon>Orbilia</taxon>
    </lineage>
</organism>
<dbReference type="AlphaFoldDB" id="A0AAN8RA18"/>
<sequence>MNSNSSIKIIPRRMQCLRSFGGCRQPQPRFQLPSSRFINPTINTLSIRGYSSTQTVPSVESCPCGSDLSIPDLGGDELDTKSPLSGVITRHYRHVVIHTGTIDWPSRIEDGPSTPPKGRSRVSGSAIQEENSSITAKLKALVSRGSIYVDPFYPILVTNTSLPTDPAAKEGHGTITIFPDAVEITSIPNSTGSLQNLVTSFLLPPSNHLSTQKESHEPFAIKKISKPVILTCSHGNRDKRCGILGPAITKAFEETLAKDTPNDRIDCIVGDISHIGGHKFAGNVIIHLPGDHPLSRAINNAPASTLPVSEPEEVKDTAESSRSVSIWYGRVMPYHAEGIIQTTLKEGRIVKELLRGIVNSDGDLVDLQSLGFK</sequence>
<proteinExistence type="inferred from homology"/>
<evidence type="ECO:0000313" key="4">
    <source>
        <dbReference type="EMBL" id="KAK6334978.1"/>
    </source>
</evidence>
<dbReference type="Gene3D" id="3.40.30.10">
    <property type="entry name" value="Glutaredoxin"/>
    <property type="match status" value="1"/>
</dbReference>
<dbReference type="CDD" id="cd03062">
    <property type="entry name" value="TRX_Fd_Sucrase"/>
    <property type="match status" value="1"/>
</dbReference>
<dbReference type="EMBL" id="JAVHNR010000008">
    <property type="protein sequence ID" value="KAK6334978.1"/>
    <property type="molecule type" value="Genomic_DNA"/>
</dbReference>
<dbReference type="PANTHER" id="PTHR31902">
    <property type="entry name" value="ACTIN PATCHES DISTAL PROTEIN 1"/>
    <property type="match status" value="1"/>
</dbReference>
<evidence type="ECO:0000313" key="5">
    <source>
        <dbReference type="Proteomes" id="UP001313282"/>
    </source>
</evidence>
<dbReference type="InterPro" id="IPR036249">
    <property type="entry name" value="Thioredoxin-like_sf"/>
</dbReference>
<accession>A0AAN8RA18</accession>
<evidence type="ECO:0000256" key="1">
    <source>
        <dbReference type="ARBA" id="ARBA00038208"/>
    </source>
</evidence>
<protein>
    <recommendedName>
        <fullName evidence="2">Altered inheritance of mitochondria protein 32</fullName>
    </recommendedName>
</protein>
<dbReference type="InterPro" id="IPR009737">
    <property type="entry name" value="Aim32/Apd1-like"/>
</dbReference>
<keyword evidence="5" id="KW-1185">Reference proteome</keyword>